<gene>
    <name evidence="14" type="ORF">EAV92_10280</name>
</gene>
<dbReference type="GO" id="GO:0005886">
    <property type="term" value="C:plasma membrane"/>
    <property type="evidence" value="ECO:0007669"/>
    <property type="project" value="UniProtKB-SubCell"/>
</dbReference>
<evidence type="ECO:0000313" key="15">
    <source>
        <dbReference type="Proteomes" id="UP000269097"/>
    </source>
</evidence>
<dbReference type="SUPFAM" id="SSF53649">
    <property type="entry name" value="Alkaline phosphatase-like"/>
    <property type="match status" value="1"/>
</dbReference>
<keyword evidence="10" id="KW-0464">Manganese</keyword>
<comment type="similarity">
    <text evidence="3 8">Belongs to the LTA synthase family.</text>
</comment>
<feature type="domain" description="Sulfatase N-terminal" evidence="13">
    <location>
        <begin position="244"/>
        <end position="534"/>
    </location>
</feature>
<evidence type="ECO:0000259" key="13">
    <source>
        <dbReference type="Pfam" id="PF00884"/>
    </source>
</evidence>
<evidence type="ECO:0000256" key="9">
    <source>
        <dbReference type="PIRSR" id="PIRSR005091-1"/>
    </source>
</evidence>
<evidence type="ECO:0000256" key="1">
    <source>
        <dbReference type="ARBA" id="ARBA00004651"/>
    </source>
</evidence>
<dbReference type="Pfam" id="PF00884">
    <property type="entry name" value="Sulfatase"/>
    <property type="match status" value="1"/>
</dbReference>
<feature type="active site" evidence="9">
    <location>
        <position position="294"/>
    </location>
</feature>
<dbReference type="InterPro" id="IPR017850">
    <property type="entry name" value="Alkaline_phosphatase_core_sf"/>
</dbReference>
<feature type="binding site" evidence="11">
    <location>
        <position position="252"/>
    </location>
    <ligand>
        <name>Mn(2+)</name>
        <dbReference type="ChEBI" id="CHEBI:29035"/>
    </ligand>
</feature>
<proteinExistence type="inferred from homology"/>
<evidence type="ECO:0000256" key="7">
    <source>
        <dbReference type="ARBA" id="ARBA00023136"/>
    </source>
</evidence>
<keyword evidence="10" id="KW-0479">Metal-binding</keyword>
<feature type="binding site" evidence="11">
    <location>
        <position position="470"/>
    </location>
    <ligand>
        <name>Mn(2+)</name>
        <dbReference type="ChEBI" id="CHEBI:29035"/>
    </ligand>
</feature>
<dbReference type="PIRSF" id="PIRSF005091">
    <property type="entry name" value="Mmb_sulf_HI1246"/>
    <property type="match status" value="1"/>
</dbReference>
<evidence type="ECO:0000256" key="6">
    <source>
        <dbReference type="ARBA" id="ARBA00022989"/>
    </source>
</evidence>
<dbReference type="GO" id="GO:0046872">
    <property type="term" value="F:metal ion binding"/>
    <property type="evidence" value="ECO:0007669"/>
    <property type="project" value="UniProtKB-KW"/>
</dbReference>
<evidence type="ECO:0000256" key="8">
    <source>
        <dbReference type="PIRNR" id="PIRNR005091"/>
    </source>
</evidence>
<dbReference type="KEGG" id="coh:EAV92_10280"/>
<dbReference type="CDD" id="cd16015">
    <property type="entry name" value="LTA_synthase"/>
    <property type="match status" value="1"/>
</dbReference>
<dbReference type="Gene3D" id="3.30.1120.170">
    <property type="match status" value="1"/>
</dbReference>
<evidence type="ECO:0000256" key="2">
    <source>
        <dbReference type="ARBA" id="ARBA00004936"/>
    </source>
</evidence>
<keyword evidence="4 8" id="KW-1003">Cell membrane</keyword>
<evidence type="ECO:0000256" key="4">
    <source>
        <dbReference type="ARBA" id="ARBA00022475"/>
    </source>
</evidence>
<feature type="binding site" evidence="11">
    <location>
        <position position="471"/>
    </location>
    <ligand>
        <name>Mn(2+)</name>
        <dbReference type="ChEBI" id="CHEBI:29035"/>
    </ligand>
</feature>
<name>A0A3G3K544_9BACL</name>
<feature type="transmembrane region" description="Helical" evidence="12">
    <location>
        <begin position="147"/>
        <end position="168"/>
    </location>
</feature>
<keyword evidence="5 12" id="KW-0812">Transmembrane</keyword>
<dbReference type="Gene3D" id="3.40.720.10">
    <property type="entry name" value="Alkaline Phosphatase, subunit A"/>
    <property type="match status" value="1"/>
</dbReference>
<evidence type="ECO:0000256" key="11">
    <source>
        <dbReference type="PIRSR" id="PIRSR005091-3"/>
    </source>
</evidence>
<evidence type="ECO:0000313" key="14">
    <source>
        <dbReference type="EMBL" id="AYQ75595.1"/>
    </source>
</evidence>
<dbReference type="AlphaFoldDB" id="A0A3G3K544"/>
<dbReference type="EMBL" id="CP033433">
    <property type="protein sequence ID" value="AYQ75595.1"/>
    <property type="molecule type" value="Genomic_DNA"/>
</dbReference>
<comment type="subcellular location">
    <subcellularLocation>
        <location evidence="1">Cell membrane</location>
        <topology evidence="1">Multi-pass membrane protein</topology>
    </subcellularLocation>
</comment>
<protein>
    <submittedName>
        <fullName evidence="14">LTA synthase family protein</fullName>
    </submittedName>
</protein>
<dbReference type="Proteomes" id="UP000269097">
    <property type="component" value="Chromosome"/>
</dbReference>
<reference evidence="14 15" key="1">
    <citation type="submission" date="2018-10" db="EMBL/GenBank/DDBJ databases">
        <title>Genome Sequence of Cohnella sp.</title>
        <authorList>
            <person name="Srinivasan S."/>
            <person name="Kim M.K."/>
        </authorList>
    </citation>
    <scope>NUCLEOTIDE SEQUENCE [LARGE SCALE GENOMIC DNA]</scope>
    <source>
        <strain evidence="14 15">18JY8-7</strain>
    </source>
</reference>
<evidence type="ECO:0000256" key="10">
    <source>
        <dbReference type="PIRSR" id="PIRSR005091-2"/>
    </source>
</evidence>
<feature type="transmembrane region" description="Helical" evidence="12">
    <location>
        <begin position="63"/>
        <end position="84"/>
    </location>
</feature>
<dbReference type="InterPro" id="IPR000917">
    <property type="entry name" value="Sulfatase_N"/>
</dbReference>
<keyword evidence="6 12" id="KW-1133">Transmembrane helix</keyword>
<sequence>MSGLKRPQPFFVAFVLLFVKALLLRHFIFDHIAWGQVASDAASLLFLTALFEAVSPDKSKKYVFWGLNLVVSLLFFASTLYFGYFSTLPTYTALDQLHQVAGVQDSVKATIQWKNYLFFLDVAIMAVVWAVLRFTKRKAAPARQSGRIWKLGVIAAAVVGLFVSQLYIRSASSIENELAQADEIGFFNYQVSAALKANKAYANVKNVDVNQLTKQVDQLETSNPDVQTGTEDKKPANFGTMKGKNLIIVQMEAFQNFPIHLTLNGQVLTPVLNGLADEGYYFPHFFQQIGPGNTSDAEFMSNTSIYPTAKVAMSTGYGDRALPSLPKLLEKQGYAAETFHVNDVTFWDRNKLYPALGFDKYFDKPSFTNDHFNGFGASDVELYKTAVNRMTELKNENKPFYVQMITASSHHPFKIPKDKQWLKLPADIEGTQLGDYLQAVHYTDYAVGELIKSLKANGLYDNSVLVFYGDHFGLQPQDNKPEDVSKKLGITYQERISRFNIPLIIHVPGAPKQVVKTVGGQVDIMPTVANLLGIDLKAENYTAFGHDLLNADKNVFGMRYYLPTGSFFNNEVMFVPGKSFEDGTAISLDTLQPVTDIAKYKEDYDYVLKLEGLSDAFVQSLPKR</sequence>
<comment type="pathway">
    <text evidence="2">Cell wall biogenesis; lipoteichoic acid biosynthesis.</text>
</comment>
<dbReference type="InterPro" id="IPR012160">
    <property type="entry name" value="LtaS-like"/>
</dbReference>
<feature type="transmembrane region" description="Helical" evidence="12">
    <location>
        <begin position="116"/>
        <end position="135"/>
    </location>
</feature>
<organism evidence="14 15">
    <name type="scientific">Cohnella candidum</name>
    <dbReference type="NCBI Taxonomy" id="2674991"/>
    <lineage>
        <taxon>Bacteria</taxon>
        <taxon>Bacillati</taxon>
        <taxon>Bacillota</taxon>
        <taxon>Bacilli</taxon>
        <taxon>Bacillales</taxon>
        <taxon>Paenibacillaceae</taxon>
        <taxon>Cohnella</taxon>
    </lineage>
</organism>
<keyword evidence="7 8" id="KW-0472">Membrane</keyword>
<dbReference type="PANTHER" id="PTHR47371:SF3">
    <property type="entry name" value="PHOSPHOGLYCEROL TRANSFERASE I"/>
    <property type="match status" value="1"/>
</dbReference>
<evidence type="ECO:0000256" key="5">
    <source>
        <dbReference type="ARBA" id="ARBA00022692"/>
    </source>
</evidence>
<keyword evidence="15" id="KW-1185">Reference proteome</keyword>
<evidence type="ECO:0000256" key="3">
    <source>
        <dbReference type="ARBA" id="ARBA00009983"/>
    </source>
</evidence>
<feature type="binding site" evidence="10">
    <location>
        <position position="410"/>
    </location>
    <ligand>
        <name>substrate</name>
    </ligand>
</feature>
<evidence type="ECO:0000256" key="12">
    <source>
        <dbReference type="SAM" id="Phobius"/>
    </source>
</evidence>
<dbReference type="PANTHER" id="PTHR47371">
    <property type="entry name" value="LIPOTEICHOIC ACID SYNTHASE"/>
    <property type="match status" value="1"/>
</dbReference>
<accession>A0A3G3K544</accession>
<feature type="binding site" evidence="11">
    <location>
        <position position="294"/>
    </location>
    <ligand>
        <name>Mn(2+)</name>
        <dbReference type="ChEBI" id="CHEBI:29035"/>
    </ligand>
</feature>
<dbReference type="InterPro" id="IPR050448">
    <property type="entry name" value="OpgB/LTA_synthase_biosynth"/>
</dbReference>